<dbReference type="STRING" id="1182542.W9Y0F0"/>
<dbReference type="EMBL" id="AMGY01000005">
    <property type="protein sequence ID" value="EXJ82716.1"/>
    <property type="molecule type" value="Genomic_DNA"/>
</dbReference>
<keyword evidence="1" id="KW-0472">Membrane</keyword>
<evidence type="ECO:0000256" key="1">
    <source>
        <dbReference type="SAM" id="Phobius"/>
    </source>
</evidence>
<keyword evidence="3" id="KW-1185">Reference proteome</keyword>
<dbReference type="HOGENOM" id="CLU_2527234_0_0_1"/>
<dbReference type="GeneID" id="19170639"/>
<proteinExistence type="predicted"/>
<dbReference type="Proteomes" id="UP000019478">
    <property type="component" value="Unassembled WGS sequence"/>
</dbReference>
<feature type="transmembrane region" description="Helical" evidence="1">
    <location>
        <begin position="20"/>
        <end position="42"/>
    </location>
</feature>
<evidence type="ECO:0008006" key="4">
    <source>
        <dbReference type="Google" id="ProtNLM"/>
    </source>
</evidence>
<gene>
    <name evidence="2" type="ORF">A1O3_06530</name>
</gene>
<evidence type="ECO:0000313" key="2">
    <source>
        <dbReference type="EMBL" id="EXJ82716.1"/>
    </source>
</evidence>
<evidence type="ECO:0000313" key="3">
    <source>
        <dbReference type="Proteomes" id="UP000019478"/>
    </source>
</evidence>
<sequence>MASDTYRTEPTLDQLLEPRLFFPTTAASFSRVLFGFFALQMFEKFKGNLKSLNELAKTARADYILHTGDFGFYDNTSLERIADK</sequence>
<accession>W9Y0F0</accession>
<comment type="caution">
    <text evidence="2">The sequence shown here is derived from an EMBL/GenBank/DDBJ whole genome shotgun (WGS) entry which is preliminary data.</text>
</comment>
<dbReference type="RefSeq" id="XP_007734839.1">
    <property type="nucleotide sequence ID" value="XM_007736649.1"/>
</dbReference>
<dbReference type="OrthoDB" id="3918848at2759"/>
<name>W9Y0F0_9EURO</name>
<keyword evidence="1" id="KW-1133">Transmembrane helix</keyword>
<protein>
    <recommendedName>
        <fullName evidence="4">Calcineurin-like phosphoesterase domain-containing protein</fullName>
    </recommendedName>
</protein>
<dbReference type="AlphaFoldDB" id="W9Y0F0"/>
<reference evidence="2 3" key="1">
    <citation type="submission" date="2013-03" db="EMBL/GenBank/DDBJ databases">
        <title>The Genome Sequence of Capronia epimyces CBS 606.96.</title>
        <authorList>
            <consortium name="The Broad Institute Genomics Platform"/>
            <person name="Cuomo C."/>
            <person name="de Hoog S."/>
            <person name="Gorbushina A."/>
            <person name="Walker B."/>
            <person name="Young S.K."/>
            <person name="Zeng Q."/>
            <person name="Gargeya S."/>
            <person name="Fitzgerald M."/>
            <person name="Haas B."/>
            <person name="Abouelleil A."/>
            <person name="Allen A.W."/>
            <person name="Alvarado L."/>
            <person name="Arachchi H.M."/>
            <person name="Berlin A.M."/>
            <person name="Chapman S.B."/>
            <person name="Gainer-Dewar J."/>
            <person name="Goldberg J."/>
            <person name="Griggs A."/>
            <person name="Gujja S."/>
            <person name="Hansen M."/>
            <person name="Howarth C."/>
            <person name="Imamovic A."/>
            <person name="Ireland A."/>
            <person name="Larimer J."/>
            <person name="McCowan C."/>
            <person name="Murphy C."/>
            <person name="Pearson M."/>
            <person name="Poon T.W."/>
            <person name="Priest M."/>
            <person name="Roberts A."/>
            <person name="Saif S."/>
            <person name="Shea T."/>
            <person name="Sisk P."/>
            <person name="Sykes S."/>
            <person name="Wortman J."/>
            <person name="Nusbaum C."/>
            <person name="Birren B."/>
        </authorList>
    </citation>
    <scope>NUCLEOTIDE SEQUENCE [LARGE SCALE GENOMIC DNA]</scope>
    <source>
        <strain evidence="2 3">CBS 606.96</strain>
    </source>
</reference>
<organism evidence="2 3">
    <name type="scientific">Capronia epimyces CBS 606.96</name>
    <dbReference type="NCBI Taxonomy" id="1182542"/>
    <lineage>
        <taxon>Eukaryota</taxon>
        <taxon>Fungi</taxon>
        <taxon>Dikarya</taxon>
        <taxon>Ascomycota</taxon>
        <taxon>Pezizomycotina</taxon>
        <taxon>Eurotiomycetes</taxon>
        <taxon>Chaetothyriomycetidae</taxon>
        <taxon>Chaetothyriales</taxon>
        <taxon>Herpotrichiellaceae</taxon>
        <taxon>Capronia</taxon>
    </lineage>
</organism>
<keyword evidence="1" id="KW-0812">Transmembrane</keyword>